<protein>
    <submittedName>
        <fullName evidence="5">Electron transfer flavoprotein subunit alpha</fullName>
    </submittedName>
</protein>
<evidence type="ECO:0000259" key="4">
    <source>
        <dbReference type="SMART" id="SM00893"/>
    </source>
</evidence>
<comment type="cofactor">
    <cofactor evidence="3">
        <name>FAD</name>
        <dbReference type="ChEBI" id="CHEBI:57692"/>
    </cofactor>
    <text evidence="3">Binds 1 FAD per dimer.</text>
</comment>
<dbReference type="PIRSF" id="PIRSF000089">
    <property type="entry name" value="Electra_flavoP_a"/>
    <property type="match status" value="1"/>
</dbReference>
<dbReference type="Pfam" id="PF01012">
    <property type="entry name" value="ETF"/>
    <property type="match status" value="1"/>
</dbReference>
<proteinExistence type="inferred from homology"/>
<dbReference type="Proteomes" id="UP001238179">
    <property type="component" value="Chromosome"/>
</dbReference>
<feature type="binding site" evidence="3">
    <location>
        <position position="212"/>
    </location>
    <ligand>
        <name>FAD</name>
        <dbReference type="ChEBI" id="CHEBI:57692"/>
    </ligand>
</feature>
<dbReference type="InterPro" id="IPR014730">
    <property type="entry name" value="ETF_a/b_N"/>
</dbReference>
<name>A0AA48K945_9BACT</name>
<feature type="binding site" evidence="3">
    <location>
        <begin position="237"/>
        <end position="238"/>
    </location>
    <ligand>
        <name>FAD</name>
        <dbReference type="ChEBI" id="CHEBI:57692"/>
    </ligand>
</feature>
<keyword evidence="2" id="KW-0813">Transport</keyword>
<evidence type="ECO:0000256" key="1">
    <source>
        <dbReference type="ARBA" id="ARBA00005817"/>
    </source>
</evidence>
<dbReference type="RefSeq" id="WP_316415886.1">
    <property type="nucleotide sequence ID" value="NZ_AP027080.1"/>
</dbReference>
<dbReference type="PANTHER" id="PTHR43153:SF1">
    <property type="entry name" value="ELECTRON TRANSFER FLAVOPROTEIN SUBUNIT ALPHA, MITOCHONDRIAL"/>
    <property type="match status" value="1"/>
</dbReference>
<dbReference type="EMBL" id="AP027080">
    <property type="protein sequence ID" value="BDU71947.1"/>
    <property type="molecule type" value="Genomic_DNA"/>
</dbReference>
<dbReference type="GO" id="GO:0050660">
    <property type="term" value="F:flavin adenine dinucleotide binding"/>
    <property type="evidence" value="ECO:0007669"/>
    <property type="project" value="InterPro"/>
</dbReference>
<dbReference type="GO" id="GO:0033539">
    <property type="term" value="P:fatty acid beta-oxidation using acyl-CoA dehydrogenase"/>
    <property type="evidence" value="ECO:0007669"/>
    <property type="project" value="TreeGrafter"/>
</dbReference>
<evidence type="ECO:0000313" key="6">
    <source>
        <dbReference type="Proteomes" id="UP001238179"/>
    </source>
</evidence>
<keyword evidence="3" id="KW-0285">Flavoprotein</keyword>
<keyword evidence="2" id="KW-0249">Electron transport</keyword>
<dbReference type="KEGG" id="msil:METEAL_11210"/>
<keyword evidence="3" id="KW-0274">FAD</keyword>
<dbReference type="SUPFAM" id="SSF52467">
    <property type="entry name" value="DHS-like NAD/FAD-binding domain"/>
    <property type="match status" value="1"/>
</dbReference>
<dbReference type="AlphaFoldDB" id="A0AA48K945"/>
<feature type="binding site" evidence="3">
    <location>
        <position position="289"/>
    </location>
    <ligand>
        <name>FAD</name>
        <dbReference type="ChEBI" id="CHEBI:57692"/>
    </ligand>
</feature>
<dbReference type="PANTHER" id="PTHR43153">
    <property type="entry name" value="ELECTRON TRANSFER FLAVOPROTEIN ALPHA"/>
    <property type="match status" value="1"/>
</dbReference>
<dbReference type="Gene3D" id="3.40.50.1220">
    <property type="entry name" value="TPP-binding domain"/>
    <property type="match status" value="1"/>
</dbReference>
<sequence>MDNVFAFLAHAGGRLDDSALELLGAARALFPGAAPIALAAGSGASLDAACQEAAASFAEVWKFDQEALAYPNAELLRPLLARVLPPGAIVLLPHSTLGMDLGPGLSVKLGAAYLPDVVDGAAAAGTTLEAVRQEFGGQVSSHVACDLSAGAVVTLRSGAFKADASRSAAGRVVDRSAEAAGLTARRRFLERVQAEAGDIDITREEVLVSVGRGIGDKENIALVEELAEAMGAALCCSRPIVDAKWLEKPRQVGTSGQTVKPKVYLALGISGSFQHLGGIKGNPFLVAVNKNPKAPIFQAASVGIVADLLELVPELTERIRKG</sequence>
<comment type="similarity">
    <text evidence="1">Belongs to the ETF alpha-subunit/FixB family.</text>
</comment>
<dbReference type="Pfam" id="PF00766">
    <property type="entry name" value="ETF_alpha"/>
    <property type="match status" value="1"/>
</dbReference>
<dbReference type="SUPFAM" id="SSF52402">
    <property type="entry name" value="Adenine nucleotide alpha hydrolases-like"/>
    <property type="match status" value="1"/>
</dbReference>
<dbReference type="InterPro" id="IPR014729">
    <property type="entry name" value="Rossmann-like_a/b/a_fold"/>
</dbReference>
<feature type="domain" description="Electron transfer flavoprotein alpha/beta-subunit N-terminal" evidence="4">
    <location>
        <begin position="4"/>
        <end position="191"/>
    </location>
</feature>
<dbReference type="SMART" id="SM00893">
    <property type="entry name" value="ETF"/>
    <property type="match status" value="1"/>
</dbReference>
<keyword evidence="6" id="KW-1185">Reference proteome</keyword>
<feature type="binding site" evidence="3">
    <location>
        <begin position="268"/>
        <end position="275"/>
    </location>
    <ligand>
        <name>FAD</name>
        <dbReference type="ChEBI" id="CHEBI:57692"/>
    </ligand>
</feature>
<dbReference type="InterPro" id="IPR014731">
    <property type="entry name" value="ETF_asu_C"/>
</dbReference>
<feature type="binding site" evidence="3">
    <location>
        <begin position="251"/>
        <end position="255"/>
    </location>
    <ligand>
        <name>FAD</name>
        <dbReference type="ChEBI" id="CHEBI:57692"/>
    </ligand>
</feature>
<gene>
    <name evidence="5" type="ORF">METEAL_11210</name>
</gene>
<dbReference type="InterPro" id="IPR029035">
    <property type="entry name" value="DHS-like_NAD/FAD-binding_dom"/>
</dbReference>
<organism evidence="5 6">
    <name type="scientific">Mesoterricola silvestris</name>
    <dbReference type="NCBI Taxonomy" id="2927979"/>
    <lineage>
        <taxon>Bacteria</taxon>
        <taxon>Pseudomonadati</taxon>
        <taxon>Acidobacteriota</taxon>
        <taxon>Holophagae</taxon>
        <taxon>Holophagales</taxon>
        <taxon>Holophagaceae</taxon>
        <taxon>Mesoterricola</taxon>
    </lineage>
</organism>
<evidence type="ECO:0000256" key="2">
    <source>
        <dbReference type="ARBA" id="ARBA00022982"/>
    </source>
</evidence>
<dbReference type="GO" id="GO:0009055">
    <property type="term" value="F:electron transfer activity"/>
    <property type="evidence" value="ECO:0007669"/>
    <property type="project" value="InterPro"/>
</dbReference>
<dbReference type="Gene3D" id="3.40.50.620">
    <property type="entry name" value="HUPs"/>
    <property type="match status" value="1"/>
</dbReference>
<evidence type="ECO:0000256" key="3">
    <source>
        <dbReference type="PIRSR" id="PIRSR000089-1"/>
    </source>
</evidence>
<reference evidence="6" key="1">
    <citation type="journal article" date="2023" name="Int. J. Syst. Evol. Microbiol.">
        <title>Mesoterricola silvestris gen. nov., sp. nov., Mesoterricola sediminis sp. nov., Geothrix oryzae sp. nov., Geothrix edaphica sp. nov., Geothrix rubra sp. nov., and Geothrix limicola sp. nov., six novel members of Acidobacteriota isolated from soils.</title>
        <authorList>
            <person name="Itoh H."/>
            <person name="Sugisawa Y."/>
            <person name="Mise K."/>
            <person name="Xu Z."/>
            <person name="Kuniyasu M."/>
            <person name="Ushijima N."/>
            <person name="Kawano K."/>
            <person name="Kobayashi E."/>
            <person name="Shiratori Y."/>
            <person name="Masuda Y."/>
            <person name="Senoo K."/>
        </authorList>
    </citation>
    <scope>NUCLEOTIDE SEQUENCE [LARGE SCALE GENOMIC DNA]</scope>
    <source>
        <strain evidence="6">W79</strain>
    </source>
</reference>
<evidence type="ECO:0000313" key="5">
    <source>
        <dbReference type="EMBL" id="BDU71947.1"/>
    </source>
</evidence>
<dbReference type="InterPro" id="IPR001308">
    <property type="entry name" value="ETF_a/FixB"/>
</dbReference>
<accession>A0AA48K945</accession>